<feature type="domain" description="RING-type" evidence="9">
    <location>
        <begin position="587"/>
        <end position="627"/>
    </location>
</feature>
<dbReference type="AlphaFoldDB" id="A0A814LHX1"/>
<dbReference type="Proteomes" id="UP000663864">
    <property type="component" value="Unassembled WGS sequence"/>
</dbReference>
<dbReference type="Gene3D" id="1.10.510.10">
    <property type="entry name" value="Transferase(Phosphotransferase) domain 1"/>
    <property type="match status" value="1"/>
</dbReference>
<comment type="caution">
    <text evidence="10">The sequence shown here is derived from an EMBL/GenBank/DDBJ whole genome shotgun (WGS) entry which is preliminary data.</text>
</comment>
<dbReference type="EMBL" id="CAJNOT010000725">
    <property type="protein sequence ID" value="CAF1065512.1"/>
    <property type="molecule type" value="Genomic_DNA"/>
</dbReference>
<dbReference type="SMART" id="SM00220">
    <property type="entry name" value="S_TKc"/>
    <property type="match status" value="1"/>
</dbReference>
<evidence type="ECO:0000313" key="10">
    <source>
        <dbReference type="EMBL" id="CAF1065512.1"/>
    </source>
</evidence>
<evidence type="ECO:0000313" key="12">
    <source>
        <dbReference type="Proteomes" id="UP000663864"/>
    </source>
</evidence>
<evidence type="ECO:0000256" key="7">
    <source>
        <dbReference type="PROSITE-ProRule" id="PRU00175"/>
    </source>
</evidence>
<evidence type="ECO:0000256" key="4">
    <source>
        <dbReference type="ARBA" id="ARBA00022777"/>
    </source>
</evidence>
<keyword evidence="2" id="KW-0547">Nucleotide-binding</keyword>
<evidence type="ECO:0000256" key="2">
    <source>
        <dbReference type="ARBA" id="ARBA00022741"/>
    </source>
</evidence>
<evidence type="ECO:0000256" key="6">
    <source>
        <dbReference type="ARBA" id="ARBA00022840"/>
    </source>
</evidence>
<dbReference type="PROSITE" id="PS50089">
    <property type="entry name" value="ZF_RING_2"/>
    <property type="match status" value="1"/>
</dbReference>
<dbReference type="SMART" id="SM00184">
    <property type="entry name" value="RING"/>
    <property type="match status" value="1"/>
</dbReference>
<keyword evidence="3 7" id="KW-0863">Zinc-finger</keyword>
<dbReference type="GO" id="GO:0005524">
    <property type="term" value="F:ATP binding"/>
    <property type="evidence" value="ECO:0007669"/>
    <property type="project" value="UniProtKB-KW"/>
</dbReference>
<dbReference type="InterPro" id="IPR013083">
    <property type="entry name" value="Znf_RING/FYVE/PHD"/>
</dbReference>
<sequence length="650" mass="74765">MSIKARTKALRTVVKNHVGRPMNMSEHSDEFKQWSKTFIEIRIPSPILELGMHVYDTPGFLGSDAPILRENLLALVASVHPTLVFLHDNPTGSDDSRKCYEELKLALHSHSMGADIFFLNTKADVAVIRRDANNNDDNDDDDDDDETLLNTERLRCYDLLMKVDEMKGDVHHRIEHNEAPSFNKCYSFDIFSNVAPNDPMEQAMKRHAIDRIIHFAAEHDLRLTKYVINIVHTAIDAFFDFILVTNRRSLVEWNRLRDDALEWGESFFRQYRSIVDKIANEANRRLPQRFREKRPDIETRAIKDCETRGIQWDERLEIPASHHGSRPDINEEEVLGSGGFFTVHPASWDNEHELVAKKLRNHIIGQNFAYLEAHFHRTLTSLNIAHMIPLKYLYEDDNSSLYLLLPRYRSNLHKFLVENMERVTADKAIKISRNIANVIAHMHAYDLVHRDIKVENILMDEDEVYLADFGTCQVGIENTTLVGFLPLPPELIQTLDSSSNDSARQYSYQGTAVDVHLLGRLMYACAPKDVYTPPSNNINEQLHLLDRKKVPEKYCQLIARCVNKDPNQRPTAKEIVDELDSIEKSSCVICEEAPRFARFEPCGHKALCVQCLNQIQQTPQPKCVICRQIFTNVQEDNNANTFFASSLNST</sequence>
<dbReference type="PANTHER" id="PTHR44329:SF288">
    <property type="entry name" value="MITOGEN-ACTIVATED PROTEIN KINASE KINASE KINASE 20"/>
    <property type="match status" value="1"/>
</dbReference>
<keyword evidence="5" id="KW-0862">Zinc</keyword>
<dbReference type="Gene3D" id="3.30.40.10">
    <property type="entry name" value="Zinc/RING finger domain, C3HC4 (zinc finger)"/>
    <property type="match status" value="1"/>
</dbReference>
<organism evidence="10 12">
    <name type="scientific">Rotaria sordida</name>
    <dbReference type="NCBI Taxonomy" id="392033"/>
    <lineage>
        <taxon>Eukaryota</taxon>
        <taxon>Metazoa</taxon>
        <taxon>Spiralia</taxon>
        <taxon>Gnathifera</taxon>
        <taxon>Rotifera</taxon>
        <taxon>Eurotatoria</taxon>
        <taxon>Bdelloidea</taxon>
        <taxon>Philodinida</taxon>
        <taxon>Philodinidae</taxon>
        <taxon>Rotaria</taxon>
    </lineage>
</organism>
<dbReference type="EMBL" id="CAJOBD010000656">
    <property type="protein sequence ID" value="CAF3702115.1"/>
    <property type="molecule type" value="Genomic_DNA"/>
</dbReference>
<dbReference type="SUPFAM" id="SSF57850">
    <property type="entry name" value="RING/U-box"/>
    <property type="match status" value="1"/>
</dbReference>
<dbReference type="SUPFAM" id="SSF56112">
    <property type="entry name" value="Protein kinase-like (PK-like)"/>
    <property type="match status" value="1"/>
</dbReference>
<dbReference type="CDD" id="cd00180">
    <property type="entry name" value="PKc"/>
    <property type="match status" value="1"/>
</dbReference>
<dbReference type="Proteomes" id="UP000663836">
    <property type="component" value="Unassembled WGS sequence"/>
</dbReference>
<dbReference type="InterPro" id="IPR000719">
    <property type="entry name" value="Prot_kinase_dom"/>
</dbReference>
<evidence type="ECO:0000259" key="8">
    <source>
        <dbReference type="PROSITE" id="PS50011"/>
    </source>
</evidence>
<name>A0A814LHX1_9BILA</name>
<dbReference type="Pfam" id="PF13920">
    <property type="entry name" value="zf-C3HC4_3"/>
    <property type="match status" value="1"/>
</dbReference>
<keyword evidence="1" id="KW-0808">Transferase</keyword>
<dbReference type="InterPro" id="IPR008271">
    <property type="entry name" value="Ser/Thr_kinase_AS"/>
</dbReference>
<dbReference type="InterPro" id="IPR001841">
    <property type="entry name" value="Znf_RING"/>
</dbReference>
<dbReference type="InterPro" id="IPR051681">
    <property type="entry name" value="Ser/Thr_Kinases-Pseudokinases"/>
</dbReference>
<evidence type="ECO:0000256" key="1">
    <source>
        <dbReference type="ARBA" id="ARBA00022679"/>
    </source>
</evidence>
<evidence type="ECO:0000259" key="9">
    <source>
        <dbReference type="PROSITE" id="PS50089"/>
    </source>
</evidence>
<dbReference type="GO" id="GO:0004674">
    <property type="term" value="F:protein serine/threonine kinase activity"/>
    <property type="evidence" value="ECO:0007669"/>
    <property type="project" value="TreeGrafter"/>
</dbReference>
<dbReference type="PANTHER" id="PTHR44329">
    <property type="entry name" value="SERINE/THREONINE-PROTEIN KINASE TNNI3K-RELATED"/>
    <property type="match status" value="1"/>
</dbReference>
<dbReference type="GO" id="GO:0008270">
    <property type="term" value="F:zinc ion binding"/>
    <property type="evidence" value="ECO:0007669"/>
    <property type="project" value="UniProtKB-KW"/>
</dbReference>
<gene>
    <name evidence="11" type="ORF">JBS370_LOCUS9578</name>
    <name evidence="10" type="ORF">ZHD862_LOCUS15790</name>
</gene>
<protein>
    <submittedName>
        <fullName evidence="10">Uncharacterized protein</fullName>
    </submittedName>
</protein>
<dbReference type="Pfam" id="PF00069">
    <property type="entry name" value="Pkinase"/>
    <property type="match status" value="1"/>
</dbReference>
<dbReference type="PROSITE" id="PS50011">
    <property type="entry name" value="PROTEIN_KINASE_DOM"/>
    <property type="match status" value="1"/>
</dbReference>
<proteinExistence type="predicted"/>
<evidence type="ECO:0000256" key="3">
    <source>
        <dbReference type="ARBA" id="ARBA00022771"/>
    </source>
</evidence>
<keyword evidence="6" id="KW-0067">ATP-binding</keyword>
<evidence type="ECO:0000256" key="5">
    <source>
        <dbReference type="ARBA" id="ARBA00022833"/>
    </source>
</evidence>
<accession>A0A814LHX1</accession>
<evidence type="ECO:0000313" key="11">
    <source>
        <dbReference type="EMBL" id="CAF3702115.1"/>
    </source>
</evidence>
<keyword evidence="3 7" id="KW-0479">Metal-binding</keyword>
<dbReference type="InterPro" id="IPR011009">
    <property type="entry name" value="Kinase-like_dom_sf"/>
</dbReference>
<feature type="domain" description="Protein kinase" evidence="8">
    <location>
        <begin position="329"/>
        <end position="582"/>
    </location>
</feature>
<reference evidence="10" key="1">
    <citation type="submission" date="2021-02" db="EMBL/GenBank/DDBJ databases">
        <authorList>
            <person name="Nowell W R."/>
        </authorList>
    </citation>
    <scope>NUCLEOTIDE SEQUENCE</scope>
</reference>
<keyword evidence="4" id="KW-0418">Kinase</keyword>
<dbReference type="PROSITE" id="PS00108">
    <property type="entry name" value="PROTEIN_KINASE_ST"/>
    <property type="match status" value="1"/>
</dbReference>